<dbReference type="Pfam" id="PF05097">
    <property type="entry name" value="DUF688"/>
    <property type="match status" value="1"/>
</dbReference>
<evidence type="ECO:0000313" key="3">
    <source>
        <dbReference type="Proteomes" id="UP001412067"/>
    </source>
</evidence>
<keyword evidence="3" id="KW-1185">Reference proteome</keyword>
<sequence>MRKSTRPSSFAAGDYVPTTSPPPALPRRAQSLPLLSYSSVPFSWEHEPGVAKNPRTANILRHTDPVRIPLPPPIRFDSRNHHPDSDPFAAALAECAKELPPPDPELRELLRRGSSAIRKRTAGWSSGGGLSLLGLYGSCKAAAAACSVVDSTIPAPRSRSVSRRLG</sequence>
<evidence type="ECO:0000313" key="2">
    <source>
        <dbReference type="EMBL" id="KAK8959683.1"/>
    </source>
</evidence>
<dbReference type="Proteomes" id="UP001412067">
    <property type="component" value="Unassembled WGS sequence"/>
</dbReference>
<dbReference type="PANTHER" id="PTHR33696:SF1">
    <property type="entry name" value="T22J18.15"/>
    <property type="match status" value="1"/>
</dbReference>
<reference evidence="2 3" key="1">
    <citation type="journal article" date="2022" name="Nat. Plants">
        <title>Genomes of leafy and leafless Platanthera orchids illuminate the evolution of mycoheterotrophy.</title>
        <authorList>
            <person name="Li M.H."/>
            <person name="Liu K.W."/>
            <person name="Li Z."/>
            <person name="Lu H.C."/>
            <person name="Ye Q.L."/>
            <person name="Zhang D."/>
            <person name="Wang J.Y."/>
            <person name="Li Y.F."/>
            <person name="Zhong Z.M."/>
            <person name="Liu X."/>
            <person name="Yu X."/>
            <person name="Liu D.K."/>
            <person name="Tu X.D."/>
            <person name="Liu B."/>
            <person name="Hao Y."/>
            <person name="Liao X.Y."/>
            <person name="Jiang Y.T."/>
            <person name="Sun W.H."/>
            <person name="Chen J."/>
            <person name="Chen Y.Q."/>
            <person name="Ai Y."/>
            <person name="Zhai J.W."/>
            <person name="Wu S.S."/>
            <person name="Zhou Z."/>
            <person name="Hsiao Y.Y."/>
            <person name="Wu W.L."/>
            <person name="Chen Y.Y."/>
            <person name="Lin Y.F."/>
            <person name="Hsu J.L."/>
            <person name="Li C.Y."/>
            <person name="Wang Z.W."/>
            <person name="Zhao X."/>
            <person name="Zhong W.Y."/>
            <person name="Ma X.K."/>
            <person name="Ma L."/>
            <person name="Huang J."/>
            <person name="Chen G.Z."/>
            <person name="Huang M.Z."/>
            <person name="Huang L."/>
            <person name="Peng D.H."/>
            <person name="Luo Y.B."/>
            <person name="Zou S.Q."/>
            <person name="Chen S.P."/>
            <person name="Lan S."/>
            <person name="Tsai W.C."/>
            <person name="Van de Peer Y."/>
            <person name="Liu Z.J."/>
        </authorList>
    </citation>
    <scope>NUCLEOTIDE SEQUENCE [LARGE SCALE GENOMIC DNA]</scope>
    <source>
        <strain evidence="2">Lor288</strain>
    </source>
</reference>
<evidence type="ECO:0000256" key="1">
    <source>
        <dbReference type="SAM" id="MobiDB-lite"/>
    </source>
</evidence>
<proteinExistence type="predicted"/>
<comment type="caution">
    <text evidence="2">The sequence shown here is derived from an EMBL/GenBank/DDBJ whole genome shotgun (WGS) entry which is preliminary data.</text>
</comment>
<name>A0ABR2M6J1_9ASPA</name>
<feature type="region of interest" description="Disordered" evidence="1">
    <location>
        <begin position="1"/>
        <end position="30"/>
    </location>
</feature>
<accession>A0ABR2M6J1</accession>
<gene>
    <name evidence="2" type="ORF">KSP40_PGU006278</name>
</gene>
<dbReference type="InterPro" id="IPR007789">
    <property type="entry name" value="DUF688"/>
</dbReference>
<dbReference type="PANTHER" id="PTHR33696">
    <property type="entry name" value="T22J18.15-RELATED"/>
    <property type="match status" value="1"/>
</dbReference>
<dbReference type="EMBL" id="JBBWWR010000011">
    <property type="protein sequence ID" value="KAK8959683.1"/>
    <property type="molecule type" value="Genomic_DNA"/>
</dbReference>
<protein>
    <submittedName>
        <fullName evidence="2">Uncharacterized protein</fullName>
    </submittedName>
</protein>
<organism evidence="2 3">
    <name type="scientific">Platanthera guangdongensis</name>
    <dbReference type="NCBI Taxonomy" id="2320717"/>
    <lineage>
        <taxon>Eukaryota</taxon>
        <taxon>Viridiplantae</taxon>
        <taxon>Streptophyta</taxon>
        <taxon>Embryophyta</taxon>
        <taxon>Tracheophyta</taxon>
        <taxon>Spermatophyta</taxon>
        <taxon>Magnoliopsida</taxon>
        <taxon>Liliopsida</taxon>
        <taxon>Asparagales</taxon>
        <taxon>Orchidaceae</taxon>
        <taxon>Orchidoideae</taxon>
        <taxon>Orchideae</taxon>
        <taxon>Orchidinae</taxon>
        <taxon>Platanthera</taxon>
    </lineage>
</organism>